<feature type="compositionally biased region" description="Low complexity" evidence="1">
    <location>
        <begin position="178"/>
        <end position="199"/>
    </location>
</feature>
<comment type="caution">
    <text evidence="3">The sequence shown here is derived from an EMBL/GenBank/DDBJ whole genome shotgun (WGS) entry which is preliminary data.</text>
</comment>
<evidence type="ECO:0000256" key="1">
    <source>
        <dbReference type="SAM" id="MobiDB-lite"/>
    </source>
</evidence>
<organism evidence="3 4">
    <name type="scientific">Acrasis kona</name>
    <dbReference type="NCBI Taxonomy" id="1008807"/>
    <lineage>
        <taxon>Eukaryota</taxon>
        <taxon>Discoba</taxon>
        <taxon>Heterolobosea</taxon>
        <taxon>Tetramitia</taxon>
        <taxon>Eutetramitia</taxon>
        <taxon>Acrasidae</taxon>
        <taxon>Acrasis</taxon>
    </lineage>
</organism>
<dbReference type="Proteomes" id="UP001431209">
    <property type="component" value="Unassembled WGS sequence"/>
</dbReference>
<sequence>MRWIKQGRLSLKDIAEPETTTKLTSISTKTVEDDYGSRGLLLTYPKKKKTRRVTLNNATSTSYSRTSREVARKRNEALSFLSNIPTATIEENKVKNKEPSTALKESEPKVRKLEHPHEKPPTVPGTNEEIHQNKKDVKNIAALQFLTNIPLKNENTQKSPKNIRHSLEELEVKKKPVSSPSLSPQSASSSSSDGSPSQSFASKLKRFVGLASIFGNKAEDEGTTRIHYVRGSMPFMSVSYITSGQPQSRRTSLEVEVPTSRPSISLEHYQPSTSQKRESHKMYYEHMLSQCNDDKESNYDPHFLDDPNMRCGYKRKVMNLPGIISSTIPFVKTKALAEELNEQFRDRHGDRITLTLSKIRNLKKKMLSAAFPDGLYNVHHHYHHGYSSSSAHLNDISMDAACKESAPTDISTVTLAIVYLERLIINGFVDDKNRKLVAATCLFLAFKLNNEITSAQERNKHLGQLMDQLESSIGVNKKQILSNEFTIFANLGFDLVVPMNQLMPHMKRILEEQGIKLEEYMGEAMYEKYVVRRTVL</sequence>
<dbReference type="SUPFAM" id="SSF47954">
    <property type="entry name" value="Cyclin-like"/>
    <property type="match status" value="1"/>
</dbReference>
<evidence type="ECO:0000313" key="4">
    <source>
        <dbReference type="Proteomes" id="UP001431209"/>
    </source>
</evidence>
<feature type="region of interest" description="Disordered" evidence="1">
    <location>
        <begin position="171"/>
        <end position="199"/>
    </location>
</feature>
<feature type="region of interest" description="Disordered" evidence="1">
    <location>
        <begin position="92"/>
        <end position="129"/>
    </location>
</feature>
<dbReference type="AlphaFoldDB" id="A0AAW2YNH5"/>
<dbReference type="PANTHER" id="PTHR22896">
    <property type="entry name" value="CDK5 AND ABL1 ENZYME SUBSTRATE 1"/>
    <property type="match status" value="1"/>
</dbReference>
<dbReference type="GO" id="GO:0051726">
    <property type="term" value="P:regulation of cell cycle"/>
    <property type="evidence" value="ECO:0007669"/>
    <property type="project" value="InterPro"/>
</dbReference>
<keyword evidence="4" id="KW-1185">Reference proteome</keyword>
<dbReference type="Gene3D" id="1.10.472.10">
    <property type="entry name" value="Cyclin-like"/>
    <property type="match status" value="1"/>
</dbReference>
<name>A0AAW2YNH5_9EUKA</name>
<dbReference type="PANTHER" id="PTHR22896:SF0">
    <property type="entry name" value="CYCLIN N-TERMINAL DOMAIN-CONTAINING PROTEIN"/>
    <property type="match status" value="1"/>
</dbReference>
<dbReference type="Pfam" id="PF00134">
    <property type="entry name" value="Cyclin_N"/>
    <property type="match status" value="1"/>
</dbReference>
<feature type="compositionally biased region" description="Basic and acidic residues" evidence="1">
    <location>
        <begin position="92"/>
        <end position="120"/>
    </location>
</feature>
<feature type="domain" description="Cyclin N-terminal" evidence="2">
    <location>
        <begin position="411"/>
        <end position="495"/>
    </location>
</feature>
<gene>
    <name evidence="3" type="ORF">AKO1_008357</name>
</gene>
<evidence type="ECO:0000313" key="3">
    <source>
        <dbReference type="EMBL" id="KAL0478775.1"/>
    </source>
</evidence>
<accession>A0AAW2YNH5</accession>
<dbReference type="EMBL" id="JAOPGA020000467">
    <property type="protein sequence ID" value="KAL0478775.1"/>
    <property type="molecule type" value="Genomic_DNA"/>
</dbReference>
<dbReference type="InterPro" id="IPR036915">
    <property type="entry name" value="Cyclin-like_sf"/>
</dbReference>
<reference evidence="3 4" key="1">
    <citation type="submission" date="2024-03" db="EMBL/GenBank/DDBJ databases">
        <title>The Acrasis kona genome and developmental transcriptomes reveal deep origins of eukaryotic multicellular pathways.</title>
        <authorList>
            <person name="Sheikh S."/>
            <person name="Fu C.-J."/>
            <person name="Brown M.W."/>
            <person name="Baldauf S.L."/>
        </authorList>
    </citation>
    <scope>NUCLEOTIDE SEQUENCE [LARGE SCALE GENOMIC DNA]</scope>
    <source>
        <strain evidence="3 4">ATCC MYA-3509</strain>
    </source>
</reference>
<proteinExistence type="predicted"/>
<dbReference type="InterPro" id="IPR012388">
    <property type="entry name" value="CABLES1/2"/>
</dbReference>
<evidence type="ECO:0000259" key="2">
    <source>
        <dbReference type="Pfam" id="PF00134"/>
    </source>
</evidence>
<protein>
    <submittedName>
        <fullName evidence="3">CDK5 and ABL1 enzyme substrate</fullName>
    </submittedName>
</protein>
<dbReference type="InterPro" id="IPR006671">
    <property type="entry name" value="Cyclin_N"/>
</dbReference>